<feature type="region of interest" description="Disordered" evidence="2">
    <location>
        <begin position="68"/>
        <end position="167"/>
    </location>
</feature>
<dbReference type="AlphaFoldDB" id="A0A812PFN6"/>
<feature type="region of interest" description="Disordered" evidence="2">
    <location>
        <begin position="185"/>
        <end position="221"/>
    </location>
</feature>
<feature type="region of interest" description="Disordered" evidence="2">
    <location>
        <begin position="654"/>
        <end position="673"/>
    </location>
</feature>
<keyword evidence="1" id="KW-0175">Coiled coil</keyword>
<feature type="compositionally biased region" description="Low complexity" evidence="2">
    <location>
        <begin position="98"/>
        <end position="116"/>
    </location>
</feature>
<protein>
    <submittedName>
        <fullName evidence="3">Uncharacterized protein</fullName>
    </submittedName>
</protein>
<feature type="coiled-coil region" evidence="1">
    <location>
        <begin position="314"/>
        <end position="493"/>
    </location>
</feature>
<keyword evidence="4" id="KW-1185">Reference proteome</keyword>
<proteinExistence type="predicted"/>
<feature type="region of interest" description="Disordered" evidence="2">
    <location>
        <begin position="267"/>
        <end position="294"/>
    </location>
</feature>
<feature type="compositionally biased region" description="Polar residues" evidence="2">
    <location>
        <begin position="87"/>
        <end position="97"/>
    </location>
</feature>
<name>A0A812PFN6_9DINO</name>
<dbReference type="Proteomes" id="UP000604046">
    <property type="component" value="Unassembled WGS sequence"/>
</dbReference>
<gene>
    <name evidence="3" type="ORF">SNAT2548_LOCUS18599</name>
</gene>
<organism evidence="3 4">
    <name type="scientific">Symbiodinium natans</name>
    <dbReference type="NCBI Taxonomy" id="878477"/>
    <lineage>
        <taxon>Eukaryota</taxon>
        <taxon>Sar</taxon>
        <taxon>Alveolata</taxon>
        <taxon>Dinophyceae</taxon>
        <taxon>Suessiales</taxon>
        <taxon>Symbiodiniaceae</taxon>
        <taxon>Symbiodinium</taxon>
    </lineage>
</organism>
<sequence length="673" mass="71735">MAAPVAGGESVMTGTARARGHSVGRLVARFEAQGFHLGHGAAESRTAGTAHPLASAFARWWRACQPSAQLRRPTPGPLRPPRGRQGVQDTFTDSPSRAASAPGPGDTPTTGPATVGLELRRGPSHKPPPSAGEEHSAASPGETSLSSTGTPPSAGVEASSGSDSEASKAPQWLMAAARAFLAARGVPVRKARSGKSSEPSAANYRLDSDTEGSDAELSEQRRGAKDVLAAAKLLLREVRLTESWSAGSARQLPDFFAADVADELWARPPGAASRPTSLESVGDGPATVSCAEEPHPAPCTEEVLAELEVERRARVDCAGALREAEEQKEALRTEVLAELEVERRARLDCADALREAEEQKEALRAEAERLSRSADALRAELKVAQQRLPELDRERGELLRALREMQECEAMSPDAELQLALASTTAAVHELRQRLSNSEAAKRQLQQRCEKLEARDQALRPELQRSSQLQLLLQEEQQLRQNLEEEVAALRASRAGEQLPDAVLSAADLAQHLQQGPAPQGSINPSPLGAKPWTAWILVMFHMQLSKKTKEESSEGDPCVEESTELDLIPGQQGRPGDRVGFSTQLSRDWAQVRVGLAALSAGASGVVLTDRGAVASQLQREASENPALAVAELAWGKEPQGTFDVILAPVPATSSTIPKPDISLSSIPSAER</sequence>
<accession>A0A812PFN6</accession>
<evidence type="ECO:0000256" key="1">
    <source>
        <dbReference type="SAM" id="Coils"/>
    </source>
</evidence>
<evidence type="ECO:0000256" key="2">
    <source>
        <dbReference type="SAM" id="MobiDB-lite"/>
    </source>
</evidence>
<dbReference type="EMBL" id="CAJNDS010002150">
    <property type="protein sequence ID" value="CAE7352346.1"/>
    <property type="molecule type" value="Genomic_DNA"/>
</dbReference>
<dbReference type="OrthoDB" id="10620464at2759"/>
<reference evidence="3" key="1">
    <citation type="submission" date="2021-02" db="EMBL/GenBank/DDBJ databases">
        <authorList>
            <person name="Dougan E. K."/>
            <person name="Rhodes N."/>
            <person name="Thang M."/>
            <person name="Chan C."/>
        </authorList>
    </citation>
    <scope>NUCLEOTIDE SEQUENCE</scope>
</reference>
<evidence type="ECO:0000313" key="4">
    <source>
        <dbReference type="Proteomes" id="UP000604046"/>
    </source>
</evidence>
<comment type="caution">
    <text evidence="3">The sequence shown here is derived from an EMBL/GenBank/DDBJ whole genome shotgun (WGS) entry which is preliminary data.</text>
</comment>
<feature type="compositionally biased region" description="Polar residues" evidence="2">
    <location>
        <begin position="141"/>
        <end position="151"/>
    </location>
</feature>
<evidence type="ECO:0000313" key="3">
    <source>
        <dbReference type="EMBL" id="CAE7352346.1"/>
    </source>
</evidence>